<evidence type="ECO:0000313" key="1">
    <source>
        <dbReference type="EMBL" id="GAA3063740.1"/>
    </source>
</evidence>
<name>A0ABP6LWN8_9MICC</name>
<dbReference type="Gene3D" id="3.30.530.20">
    <property type="match status" value="1"/>
</dbReference>
<proteinExistence type="predicted"/>
<accession>A0ABP6LWN8</accession>
<sequence>MTPEPVERGPQVIAHCIRVEASAEELYAIIANPHRHHELDGSGTVRTTAIGPRELQPGDRFRVDMRKYGIPYAITMHTTRAQPHRVVEWRHPGGHRWRWEVEPADDGGTLVTESYDFSGQAAPLRKALEIAGVHRENDGGIRASLQRLHDRFASS</sequence>
<dbReference type="InterPro" id="IPR019587">
    <property type="entry name" value="Polyketide_cyclase/dehydratase"/>
</dbReference>
<dbReference type="InterPro" id="IPR023393">
    <property type="entry name" value="START-like_dom_sf"/>
</dbReference>
<evidence type="ECO:0000313" key="2">
    <source>
        <dbReference type="Proteomes" id="UP001500236"/>
    </source>
</evidence>
<gene>
    <name evidence="1" type="ORF">GCM10010529_16130</name>
</gene>
<dbReference type="Pfam" id="PF10604">
    <property type="entry name" value="Polyketide_cyc2"/>
    <property type="match status" value="1"/>
</dbReference>
<reference evidence="2" key="1">
    <citation type="journal article" date="2019" name="Int. J. Syst. Evol. Microbiol.">
        <title>The Global Catalogue of Microorganisms (GCM) 10K type strain sequencing project: providing services to taxonomists for standard genome sequencing and annotation.</title>
        <authorList>
            <consortium name="The Broad Institute Genomics Platform"/>
            <consortium name="The Broad Institute Genome Sequencing Center for Infectious Disease"/>
            <person name="Wu L."/>
            <person name="Ma J."/>
        </authorList>
    </citation>
    <scope>NUCLEOTIDE SEQUENCE [LARGE SCALE GENOMIC DNA]</scope>
    <source>
        <strain evidence="2">JCM 14309</strain>
    </source>
</reference>
<keyword evidence="2" id="KW-1185">Reference proteome</keyword>
<comment type="caution">
    <text evidence="1">The sequence shown here is derived from an EMBL/GenBank/DDBJ whole genome shotgun (WGS) entry which is preliminary data.</text>
</comment>
<organism evidence="1 2">
    <name type="scientific">Nesterenkonia aethiopica</name>
    <dbReference type="NCBI Taxonomy" id="269144"/>
    <lineage>
        <taxon>Bacteria</taxon>
        <taxon>Bacillati</taxon>
        <taxon>Actinomycetota</taxon>
        <taxon>Actinomycetes</taxon>
        <taxon>Micrococcales</taxon>
        <taxon>Micrococcaceae</taxon>
        <taxon>Nesterenkonia</taxon>
    </lineage>
</organism>
<dbReference type="Proteomes" id="UP001500236">
    <property type="component" value="Unassembled WGS sequence"/>
</dbReference>
<dbReference type="SUPFAM" id="SSF55961">
    <property type="entry name" value="Bet v1-like"/>
    <property type="match status" value="1"/>
</dbReference>
<protein>
    <submittedName>
        <fullName evidence="1">SRPBCC family protein</fullName>
    </submittedName>
</protein>
<dbReference type="EMBL" id="BAAAVT010000009">
    <property type="protein sequence ID" value="GAA3063740.1"/>
    <property type="molecule type" value="Genomic_DNA"/>
</dbReference>